<feature type="domain" description="Alliinase C-terminal" evidence="7">
    <location>
        <begin position="97"/>
        <end position="452"/>
    </location>
</feature>
<dbReference type="OMA" id="DVMRAKW"/>
<feature type="transmembrane region" description="Helical" evidence="5">
    <location>
        <begin position="12"/>
        <end position="32"/>
    </location>
</feature>
<dbReference type="InterPro" id="IPR015421">
    <property type="entry name" value="PyrdxlP-dep_Trfase_major"/>
</dbReference>
<protein>
    <recommendedName>
        <fullName evidence="10">Alliinase C-terminal domain-containing protein</fullName>
    </recommendedName>
</protein>
<evidence type="ECO:0000256" key="1">
    <source>
        <dbReference type="ARBA" id="ARBA00001933"/>
    </source>
</evidence>
<name>V4T8H2_CITCL</name>
<evidence type="ECO:0000313" key="8">
    <source>
        <dbReference type="EMBL" id="ESR47770.1"/>
    </source>
</evidence>
<evidence type="ECO:0000256" key="5">
    <source>
        <dbReference type="SAM" id="Phobius"/>
    </source>
</evidence>
<dbReference type="Gene3D" id="2.10.25.30">
    <property type="entry name" value="EGF-like, alliinase"/>
    <property type="match status" value="1"/>
</dbReference>
<dbReference type="CDD" id="cd00609">
    <property type="entry name" value="AAT_like"/>
    <property type="match status" value="1"/>
</dbReference>
<evidence type="ECO:0000256" key="4">
    <source>
        <dbReference type="ARBA" id="ARBA00022898"/>
    </source>
</evidence>
<dbReference type="GO" id="GO:0008483">
    <property type="term" value="F:transaminase activity"/>
    <property type="evidence" value="ECO:0007669"/>
    <property type="project" value="UniProtKB-KW"/>
</dbReference>
<dbReference type="SUPFAM" id="SSF53383">
    <property type="entry name" value="PLP-dependent transferases"/>
    <property type="match status" value="1"/>
</dbReference>
<dbReference type="Proteomes" id="UP000030687">
    <property type="component" value="Unassembled WGS sequence"/>
</dbReference>
<dbReference type="AlphaFoldDB" id="V4T8H2"/>
<dbReference type="PANTHER" id="PTHR43795:SF20">
    <property type="entry name" value="TRYPTOPHAN AMINOTRANSFERASE-RELATED PROTEIN 3"/>
    <property type="match status" value="1"/>
</dbReference>
<dbReference type="Gene3D" id="3.40.640.10">
    <property type="entry name" value="Type I PLP-dependent aspartate aminotransferase-like (Major domain)"/>
    <property type="match status" value="1"/>
</dbReference>
<dbReference type="InterPro" id="IPR037029">
    <property type="entry name" value="Alliinase_N_sf"/>
</dbReference>
<comment type="cofactor">
    <cofactor evidence="1">
        <name>pyridoxal 5'-phosphate</name>
        <dbReference type="ChEBI" id="CHEBI:597326"/>
    </cofactor>
</comment>
<dbReference type="InterPro" id="IPR006948">
    <property type="entry name" value="Alliinase_C"/>
</dbReference>
<dbReference type="FunCoup" id="V4T8H2">
    <property type="interactions" value="193"/>
</dbReference>
<keyword evidence="5" id="KW-0812">Transmembrane</keyword>
<keyword evidence="3" id="KW-0032">Aminotransferase</keyword>
<feature type="domain" description="Alliinase EGF-like" evidence="6">
    <location>
        <begin position="40"/>
        <end position="95"/>
    </location>
</feature>
<reference evidence="8 9" key="1">
    <citation type="submission" date="2013-10" db="EMBL/GenBank/DDBJ databases">
        <authorList>
            <consortium name="International Citrus Genome Consortium"/>
            <person name="Jenkins J."/>
            <person name="Schmutz J."/>
            <person name="Prochnik S."/>
            <person name="Rokhsar D."/>
            <person name="Gmitter F."/>
            <person name="Ollitrault P."/>
            <person name="Machado M."/>
            <person name="Talon M."/>
            <person name="Wincker P."/>
            <person name="Jaillon O."/>
            <person name="Morgante M."/>
        </authorList>
    </citation>
    <scope>NUCLEOTIDE SEQUENCE</scope>
    <source>
        <strain evidence="9">cv. Clemenules</strain>
    </source>
</reference>
<organism evidence="8 9">
    <name type="scientific">Citrus clementina</name>
    <name type="common">Clementine</name>
    <name type="synonym">Citrus deliciosa x Citrus sinensis</name>
    <dbReference type="NCBI Taxonomy" id="85681"/>
    <lineage>
        <taxon>Eukaryota</taxon>
        <taxon>Viridiplantae</taxon>
        <taxon>Streptophyta</taxon>
        <taxon>Embryophyta</taxon>
        <taxon>Tracheophyta</taxon>
        <taxon>Spermatophyta</taxon>
        <taxon>Magnoliopsida</taxon>
        <taxon>eudicotyledons</taxon>
        <taxon>Gunneridae</taxon>
        <taxon>Pentapetalae</taxon>
        <taxon>rosids</taxon>
        <taxon>malvids</taxon>
        <taxon>Sapindales</taxon>
        <taxon>Rutaceae</taxon>
        <taxon>Aurantioideae</taxon>
        <taxon>Citrus</taxon>
    </lineage>
</organism>
<dbReference type="InterPro" id="IPR015422">
    <property type="entry name" value="PyrdxlP-dep_Trfase_small"/>
</dbReference>
<dbReference type="GO" id="GO:0006520">
    <property type="term" value="P:amino acid metabolic process"/>
    <property type="evidence" value="ECO:0007669"/>
    <property type="project" value="TreeGrafter"/>
</dbReference>
<dbReference type="InterPro" id="IPR006947">
    <property type="entry name" value="EGF_alliinase"/>
</dbReference>
<dbReference type="InParanoid" id="V4T8H2"/>
<dbReference type="PANTHER" id="PTHR43795">
    <property type="entry name" value="BIFUNCTIONAL ASPARTATE AMINOTRANSFERASE AND GLUTAMATE/ASPARTATE-PREPHENATE AMINOTRANSFERASE-RELATED"/>
    <property type="match status" value="1"/>
</dbReference>
<keyword evidence="3" id="KW-0808">Transferase</keyword>
<dbReference type="InterPro" id="IPR015424">
    <property type="entry name" value="PyrdxlP-dep_Trfase"/>
</dbReference>
<dbReference type="InterPro" id="IPR050478">
    <property type="entry name" value="Ethylene_sulfur-biosynth"/>
</dbReference>
<keyword evidence="5" id="KW-0472">Membrane</keyword>
<dbReference type="Pfam" id="PF04863">
    <property type="entry name" value="EGF_alliinase"/>
    <property type="match status" value="1"/>
</dbReference>
<evidence type="ECO:0008006" key="10">
    <source>
        <dbReference type="Google" id="ProtNLM"/>
    </source>
</evidence>
<dbReference type="OrthoDB" id="2020362at2759"/>
<proteinExistence type="inferred from homology"/>
<dbReference type="GO" id="GO:0016846">
    <property type="term" value="F:carbon-sulfur lyase activity"/>
    <property type="evidence" value="ECO:0007669"/>
    <property type="project" value="InterPro"/>
</dbReference>
<keyword evidence="4" id="KW-0663">Pyridoxal phosphate</keyword>
<evidence type="ECO:0000256" key="2">
    <source>
        <dbReference type="ARBA" id="ARBA00006312"/>
    </source>
</evidence>
<evidence type="ECO:0000256" key="3">
    <source>
        <dbReference type="ARBA" id="ARBA00022576"/>
    </source>
</evidence>
<evidence type="ECO:0000259" key="6">
    <source>
        <dbReference type="Pfam" id="PF04863"/>
    </source>
</evidence>
<dbReference type="STRING" id="85681.V4T8H2"/>
<evidence type="ECO:0000313" key="9">
    <source>
        <dbReference type="Proteomes" id="UP000030687"/>
    </source>
</evidence>
<dbReference type="Gramene" id="ESR47770">
    <property type="protein sequence ID" value="ESR47770"/>
    <property type="gene ID" value="CICLE_v10003681mg"/>
</dbReference>
<dbReference type="Pfam" id="PF04864">
    <property type="entry name" value="Alliinase_C"/>
    <property type="match status" value="1"/>
</dbReference>
<keyword evidence="5" id="KW-1133">Transmembrane helix</keyword>
<gene>
    <name evidence="8" type="ORF">CICLE_v10003681mg</name>
</gene>
<dbReference type="KEGG" id="cic:CICLE_v10003681mg"/>
<sequence length="456" mass="51195">MAAAAKIQSFKCIIFLLSASIILNLYFIVNLYEGSEWNLSWSSKAAIEAEAAAAISCSGHGRAYLDGQVFDGNQPVCECNSCFSGPDCSLFLPGCAADAESGDPLFLEPFWMKHAASSAILIAGWHRMSYRFTRASSFISQELEKKIRKLHSITGNAVTENRFIIFGAGSTQLLNAAVHALSSDYNSSSSTARVVASMPFYPLYQEQTDYFESVDYKFEGEANLWGNASSDTHLVEFVTAPNNPDGQMNKAVLKGPYAKSIYDHAYFWPHFAPIPAPADEELMIFTISKLTGHAGSRFGWAVIKDEAVYQRMLAYISLNTMGVSRECQLRAFKLLKVVLEDGGNNIFEFGYNTMKKRWENLSKIISLSSRFSLQEIAPQYCTYFKKIRPPSPAYAWVKCEREEDKDCYEILKAAKIIGREGKKFRAEARFVRLSLLKSQDDFDLLLHRLDEFISKE</sequence>
<dbReference type="Gene3D" id="3.90.1150.10">
    <property type="entry name" value="Aspartate Aminotransferase, domain 1"/>
    <property type="match status" value="1"/>
</dbReference>
<dbReference type="EMBL" id="KI536799">
    <property type="protein sequence ID" value="ESR47770.1"/>
    <property type="molecule type" value="Genomic_DNA"/>
</dbReference>
<accession>V4T8H2</accession>
<dbReference type="eggNOG" id="ENOG502QQJV">
    <property type="taxonomic scope" value="Eukaryota"/>
</dbReference>
<keyword evidence="9" id="KW-1185">Reference proteome</keyword>
<comment type="similarity">
    <text evidence="2">Belongs to the alliinase family.</text>
</comment>
<evidence type="ECO:0000259" key="7">
    <source>
        <dbReference type="Pfam" id="PF04864"/>
    </source>
</evidence>